<feature type="signal peptide" evidence="4">
    <location>
        <begin position="1"/>
        <end position="22"/>
    </location>
</feature>
<name>A0A0A0BDA0_9GAMM</name>
<gene>
    <name evidence="5" type="ORF">LP43_1765</name>
</gene>
<organism evidence="5 6">
    <name type="scientific">Methylophaga thiooxydans</name>
    <dbReference type="NCBI Taxonomy" id="392484"/>
    <lineage>
        <taxon>Bacteria</taxon>
        <taxon>Pseudomonadati</taxon>
        <taxon>Pseudomonadota</taxon>
        <taxon>Gammaproteobacteria</taxon>
        <taxon>Thiotrichales</taxon>
        <taxon>Piscirickettsiaceae</taxon>
        <taxon>Methylophaga</taxon>
    </lineage>
</organism>
<comment type="similarity">
    <text evidence="2">Belongs to the skp family.</text>
</comment>
<dbReference type="SMART" id="SM00935">
    <property type="entry name" value="OmpH"/>
    <property type="match status" value="1"/>
</dbReference>
<dbReference type="GO" id="GO:0005829">
    <property type="term" value="C:cytosol"/>
    <property type="evidence" value="ECO:0007669"/>
    <property type="project" value="TreeGrafter"/>
</dbReference>
<keyword evidence="1 4" id="KW-0732">Signal</keyword>
<dbReference type="Proteomes" id="UP000029999">
    <property type="component" value="Unassembled WGS sequence"/>
</dbReference>
<reference evidence="5 6" key="1">
    <citation type="submission" date="2014-09" db="EMBL/GenBank/DDBJ databases">
        <authorList>
            <person name="Grob C."/>
            <person name="Taubert M."/>
            <person name="Howat A.M."/>
            <person name="Burns O.J."/>
            <person name="Dixon J.L."/>
            <person name="Chen Y."/>
            <person name="Murrell J.C."/>
        </authorList>
    </citation>
    <scope>NUCLEOTIDE SEQUENCE [LARGE SCALE GENOMIC DNA]</scope>
    <source>
        <strain evidence="5">L4</strain>
    </source>
</reference>
<sequence>MKKMKFIWLLCAMFIAAPMSYAADLKIGVVNAGAVLDKSPQKAAALARLEKEFASRSQSLESKHKALRAAQEKLNKDGAILSADQRRDRERDILSDQRELQRLQDEYSEDLSIRRNEELRKLEKDIAETIIDLAKKESFDMILYQGVIFASDKVDLTDKVLQMLKAKN</sequence>
<accession>A0A0A0BDA0</accession>
<keyword evidence="3" id="KW-0175">Coiled coil</keyword>
<evidence type="ECO:0000256" key="2">
    <source>
        <dbReference type="PIRNR" id="PIRNR002094"/>
    </source>
</evidence>
<evidence type="ECO:0000256" key="4">
    <source>
        <dbReference type="SAM" id="SignalP"/>
    </source>
</evidence>
<dbReference type="InterPro" id="IPR024930">
    <property type="entry name" value="Skp_dom_sf"/>
</dbReference>
<dbReference type="InterPro" id="IPR005632">
    <property type="entry name" value="Chaperone_Skp"/>
</dbReference>
<proteinExistence type="inferred from homology"/>
<feature type="chain" id="PRO_5001959178" evidence="4">
    <location>
        <begin position="23"/>
        <end position="168"/>
    </location>
</feature>
<dbReference type="AlphaFoldDB" id="A0A0A0BDA0"/>
<feature type="coiled-coil region" evidence="3">
    <location>
        <begin position="57"/>
        <end position="106"/>
    </location>
</feature>
<dbReference type="EMBL" id="JRQD01000004">
    <property type="protein sequence ID" value="KGM06543.1"/>
    <property type="molecule type" value="Genomic_DNA"/>
</dbReference>
<dbReference type="PANTHER" id="PTHR35089">
    <property type="entry name" value="CHAPERONE PROTEIN SKP"/>
    <property type="match status" value="1"/>
</dbReference>
<evidence type="ECO:0000313" key="6">
    <source>
        <dbReference type="Proteomes" id="UP000029999"/>
    </source>
</evidence>
<dbReference type="STRING" id="392484.LP43_1765"/>
<dbReference type="PIRSF" id="PIRSF002094">
    <property type="entry name" value="OMP26_Skp"/>
    <property type="match status" value="1"/>
</dbReference>
<evidence type="ECO:0000256" key="3">
    <source>
        <dbReference type="SAM" id="Coils"/>
    </source>
</evidence>
<evidence type="ECO:0000313" key="5">
    <source>
        <dbReference type="EMBL" id="KGM06543.1"/>
    </source>
</evidence>
<dbReference type="PANTHER" id="PTHR35089:SF1">
    <property type="entry name" value="CHAPERONE PROTEIN SKP"/>
    <property type="match status" value="1"/>
</dbReference>
<dbReference type="GO" id="GO:0051082">
    <property type="term" value="F:unfolded protein binding"/>
    <property type="evidence" value="ECO:0007669"/>
    <property type="project" value="InterPro"/>
</dbReference>
<evidence type="ECO:0000256" key="1">
    <source>
        <dbReference type="ARBA" id="ARBA00022729"/>
    </source>
</evidence>
<protein>
    <submittedName>
        <fullName evidence="5">Outer membrane chaperone Skp (OmpH) / Outer membrane protein H</fullName>
    </submittedName>
</protein>
<dbReference type="SUPFAM" id="SSF111384">
    <property type="entry name" value="OmpH-like"/>
    <property type="match status" value="1"/>
</dbReference>
<dbReference type="Pfam" id="PF03938">
    <property type="entry name" value="OmpH"/>
    <property type="match status" value="1"/>
</dbReference>
<dbReference type="GO" id="GO:0050821">
    <property type="term" value="P:protein stabilization"/>
    <property type="evidence" value="ECO:0007669"/>
    <property type="project" value="TreeGrafter"/>
</dbReference>
<dbReference type="Gene3D" id="3.30.910.20">
    <property type="entry name" value="Skp domain"/>
    <property type="match status" value="1"/>
</dbReference>
<comment type="caution">
    <text evidence="5">The sequence shown here is derived from an EMBL/GenBank/DDBJ whole genome shotgun (WGS) entry which is preliminary data.</text>
</comment>